<organism evidence="2 3">
    <name type="scientific">Candidatus Accumulibacter adjunctus</name>
    <dbReference type="NCBI Taxonomy" id="1454001"/>
    <lineage>
        <taxon>Bacteria</taxon>
        <taxon>Pseudomonadati</taxon>
        <taxon>Pseudomonadota</taxon>
        <taxon>Betaproteobacteria</taxon>
        <taxon>Candidatus Accumulibacter</taxon>
    </lineage>
</organism>
<dbReference type="InterPro" id="IPR005646">
    <property type="entry name" value="FapA"/>
</dbReference>
<dbReference type="EMBL" id="JFAX01000002">
    <property type="protein sequence ID" value="EXI69321.1"/>
    <property type="molecule type" value="Genomic_DNA"/>
</dbReference>
<accession>A0A011N350</accession>
<dbReference type="InterPro" id="IPR046866">
    <property type="entry name" value="FapA_N"/>
</dbReference>
<name>A0A011N350_9PROT</name>
<dbReference type="Pfam" id="PF20250">
    <property type="entry name" value="FapA_N"/>
    <property type="match status" value="1"/>
</dbReference>
<reference evidence="2" key="1">
    <citation type="submission" date="2014-02" db="EMBL/GenBank/DDBJ databases">
        <title>Expanding our view of genomic diversity in Candidatus Accumulibacter clades.</title>
        <authorList>
            <person name="Skennerton C.T."/>
            <person name="Barr J.J."/>
            <person name="Slater F.R."/>
            <person name="Bond P.L."/>
            <person name="Tyson G.W."/>
        </authorList>
    </citation>
    <scope>NUCLEOTIDE SEQUENCE [LARGE SCALE GENOMIC DNA]</scope>
</reference>
<protein>
    <recommendedName>
        <fullName evidence="1">Flagellar Assembly Protein A N-terminal region domain-containing protein</fullName>
    </recommendedName>
</protein>
<proteinExistence type="predicted"/>
<dbReference type="AlphaFoldDB" id="A0A011N350"/>
<comment type="caution">
    <text evidence="2">The sequence shown here is derived from an EMBL/GenBank/DDBJ whole genome shotgun (WGS) entry which is preliminary data.</text>
</comment>
<evidence type="ECO:0000259" key="1">
    <source>
        <dbReference type="Pfam" id="PF20250"/>
    </source>
</evidence>
<evidence type="ECO:0000313" key="3">
    <source>
        <dbReference type="Proteomes" id="UP000020218"/>
    </source>
</evidence>
<dbReference type="PANTHER" id="PTHR38032:SF1">
    <property type="entry name" value="RNA-BINDING PROTEIN KHPB N-TERMINAL DOMAIN-CONTAINING PROTEIN"/>
    <property type="match status" value="1"/>
</dbReference>
<keyword evidence="3" id="KW-1185">Reference proteome</keyword>
<feature type="domain" description="Flagellar Assembly Protein A N-terminal region" evidence="1">
    <location>
        <begin position="178"/>
        <end position="335"/>
    </location>
</feature>
<gene>
    <name evidence="2" type="ORF">AW08_00530</name>
</gene>
<dbReference type="Proteomes" id="UP000020218">
    <property type="component" value="Unassembled WGS sequence"/>
</dbReference>
<sequence>MLAIDEALVVHHLRRMACGQAAAGGTVRAGAGARIAAQRIDRELTARMPQHPESAIGNLADLEAGQIALSRFIAQRADGLYVQPKRLESAADFADFVNRVFDTGLYFRGLDYAHFAWLLYGTASDPDREPAAEVLLAADITFFRPERRALYSAMLIDGDEAAYLFEPLYRDAGAGDTAAETRIRLDIDEFIASAWTQGVRFGIDIAATRAGFEVDKAERRVIAHSLPFVPGKDAEVCELAPGLHRNNAPRRLLGDRVDLRQFETRYPQVTAGLRLVRKNPRTAGVDGRRLDGEVLPAPMPKDFDLASLAGPGTRISHDDGAEYLLATVCGFLSIDRQSNQFSVTDKIVSHEGVSVRTTGDLLLTGEEYEQHGEIQEKRVVQCRSITAYADVYGSIISSGGVVRLKRNLVGGSASNEDGDITVEGMASGATLTALAGCINVKRADNCVLAARQVVVGQATNCHIVAEELTIEVADASALAARTARLGAARARRELDTVLLMLLPDLSSFDATLATLRGKRAATEKAITAHRARMDVLRSDKEVANYLALAQRLRNHEATLTAEQQVGWRRLSALVAPTLRSLSQLSDLLKELTTESDACGKQIAAVLAAREEACSKVNCTIARVEGETRVSALLSRPAELPLNALPVKELKARMRRTDAATRLLFAGHAGPFSWSYRSRPT</sequence>
<dbReference type="PANTHER" id="PTHR38032">
    <property type="entry name" value="POLYMERASE-RELATED"/>
    <property type="match status" value="1"/>
</dbReference>
<evidence type="ECO:0000313" key="2">
    <source>
        <dbReference type="EMBL" id="EXI69321.1"/>
    </source>
</evidence>
<dbReference type="PATRIC" id="fig|1454001.3.peg.495"/>
<dbReference type="STRING" id="1454001.AW08_00530"/>